<accession>A0A2P2NP52</accession>
<dbReference type="EMBL" id="GGEC01063798">
    <property type="protein sequence ID" value="MBX44282.1"/>
    <property type="molecule type" value="Transcribed_RNA"/>
</dbReference>
<evidence type="ECO:0000313" key="1">
    <source>
        <dbReference type="EMBL" id="MBX44282.1"/>
    </source>
</evidence>
<protein>
    <submittedName>
        <fullName evidence="1">Uncharacterized protein</fullName>
    </submittedName>
</protein>
<sequence length="64" mass="7406">MAILYKLLCYITSSSVEASLRLISSPFPLWSNLAWRLPPFTKLERFTALPLRPDFRKTPFCSTL</sequence>
<dbReference type="AlphaFoldDB" id="A0A2P2NP52"/>
<proteinExistence type="predicted"/>
<reference evidence="1" key="1">
    <citation type="submission" date="2018-02" db="EMBL/GenBank/DDBJ databases">
        <title>Rhizophora mucronata_Transcriptome.</title>
        <authorList>
            <person name="Meera S.P."/>
            <person name="Sreeshan A."/>
            <person name="Augustine A."/>
        </authorList>
    </citation>
    <scope>NUCLEOTIDE SEQUENCE</scope>
    <source>
        <tissue evidence="1">Leaf</tissue>
    </source>
</reference>
<name>A0A2P2NP52_RHIMU</name>
<organism evidence="1">
    <name type="scientific">Rhizophora mucronata</name>
    <name type="common">Asiatic mangrove</name>
    <dbReference type="NCBI Taxonomy" id="61149"/>
    <lineage>
        <taxon>Eukaryota</taxon>
        <taxon>Viridiplantae</taxon>
        <taxon>Streptophyta</taxon>
        <taxon>Embryophyta</taxon>
        <taxon>Tracheophyta</taxon>
        <taxon>Spermatophyta</taxon>
        <taxon>Magnoliopsida</taxon>
        <taxon>eudicotyledons</taxon>
        <taxon>Gunneridae</taxon>
        <taxon>Pentapetalae</taxon>
        <taxon>rosids</taxon>
        <taxon>fabids</taxon>
        <taxon>Malpighiales</taxon>
        <taxon>Rhizophoraceae</taxon>
        <taxon>Rhizophora</taxon>
    </lineage>
</organism>